<feature type="transmembrane region" description="Helical" evidence="7">
    <location>
        <begin position="142"/>
        <end position="162"/>
    </location>
</feature>
<evidence type="ECO:0000256" key="4">
    <source>
        <dbReference type="ARBA" id="ARBA00022692"/>
    </source>
</evidence>
<dbReference type="PANTHER" id="PTHR30487:SF0">
    <property type="entry name" value="PREPILIN LEADER PEPTIDASE_N-METHYLTRANSFERASE-RELATED"/>
    <property type="match status" value="1"/>
</dbReference>
<evidence type="ECO:0000259" key="9">
    <source>
        <dbReference type="Pfam" id="PF06750"/>
    </source>
</evidence>
<evidence type="ECO:0000256" key="1">
    <source>
        <dbReference type="ARBA" id="ARBA00004651"/>
    </source>
</evidence>
<dbReference type="Gene3D" id="1.20.120.1220">
    <property type="match status" value="1"/>
</dbReference>
<evidence type="ECO:0000256" key="2">
    <source>
        <dbReference type="ARBA" id="ARBA00005801"/>
    </source>
</evidence>
<feature type="transmembrane region" description="Helical" evidence="7">
    <location>
        <begin position="201"/>
        <end position="219"/>
    </location>
</feature>
<feature type="transmembrane region" description="Helical" evidence="7">
    <location>
        <begin position="235"/>
        <end position="268"/>
    </location>
</feature>
<feature type="transmembrane region" description="Helical" evidence="7">
    <location>
        <begin position="74"/>
        <end position="100"/>
    </location>
</feature>
<protein>
    <submittedName>
        <fullName evidence="10">Type 4 prepilin-like proteins leader peptide-processing enzyme</fullName>
    </submittedName>
</protein>
<dbReference type="InterPro" id="IPR010627">
    <property type="entry name" value="Prepilin_pept_A24_N"/>
</dbReference>
<evidence type="ECO:0000256" key="7">
    <source>
        <dbReference type="SAM" id="Phobius"/>
    </source>
</evidence>
<organism evidence="10 11">
    <name type="scientific">Edaphobacter dinghuensis</name>
    <dbReference type="NCBI Taxonomy" id="1560005"/>
    <lineage>
        <taxon>Bacteria</taxon>
        <taxon>Pseudomonadati</taxon>
        <taxon>Acidobacteriota</taxon>
        <taxon>Terriglobia</taxon>
        <taxon>Terriglobales</taxon>
        <taxon>Acidobacteriaceae</taxon>
        <taxon>Edaphobacter</taxon>
    </lineage>
</organism>
<comment type="caution">
    <text evidence="10">The sequence shown here is derived from an EMBL/GenBank/DDBJ whole genome shotgun (WGS) entry which is preliminary data.</text>
</comment>
<keyword evidence="11" id="KW-1185">Reference proteome</keyword>
<name>A0A917HE01_9BACT</name>
<dbReference type="GO" id="GO:0006465">
    <property type="term" value="P:signal peptide processing"/>
    <property type="evidence" value="ECO:0007669"/>
    <property type="project" value="TreeGrafter"/>
</dbReference>
<feature type="transmembrane region" description="Helical" evidence="7">
    <location>
        <begin position="112"/>
        <end position="130"/>
    </location>
</feature>
<reference evidence="10" key="1">
    <citation type="journal article" date="2014" name="Int. J. Syst. Evol. Microbiol.">
        <title>Complete genome sequence of Corynebacterium casei LMG S-19264T (=DSM 44701T), isolated from a smear-ripened cheese.</title>
        <authorList>
            <consortium name="US DOE Joint Genome Institute (JGI-PGF)"/>
            <person name="Walter F."/>
            <person name="Albersmeier A."/>
            <person name="Kalinowski J."/>
            <person name="Ruckert C."/>
        </authorList>
    </citation>
    <scope>NUCLEOTIDE SEQUENCE</scope>
    <source>
        <strain evidence="10">CGMCC 1.12997</strain>
    </source>
</reference>
<evidence type="ECO:0000256" key="6">
    <source>
        <dbReference type="ARBA" id="ARBA00023136"/>
    </source>
</evidence>
<reference evidence="10" key="2">
    <citation type="submission" date="2020-09" db="EMBL/GenBank/DDBJ databases">
        <authorList>
            <person name="Sun Q."/>
            <person name="Zhou Y."/>
        </authorList>
    </citation>
    <scope>NUCLEOTIDE SEQUENCE</scope>
    <source>
        <strain evidence="10">CGMCC 1.12997</strain>
    </source>
</reference>
<dbReference type="Proteomes" id="UP000647241">
    <property type="component" value="Unassembled WGS sequence"/>
</dbReference>
<dbReference type="AlphaFoldDB" id="A0A917HE01"/>
<feature type="domain" description="Prepilin peptidase A24 N-terminal" evidence="9">
    <location>
        <begin position="14"/>
        <end position="93"/>
    </location>
</feature>
<evidence type="ECO:0000259" key="8">
    <source>
        <dbReference type="Pfam" id="PF01478"/>
    </source>
</evidence>
<feature type="domain" description="Prepilin type IV endopeptidase peptidase" evidence="8">
    <location>
        <begin position="201"/>
        <end position="264"/>
    </location>
</feature>
<keyword evidence="5 7" id="KW-1133">Transmembrane helix</keyword>
<dbReference type="RefSeq" id="WP_188553810.1">
    <property type="nucleotide sequence ID" value="NZ_BMGT01000002.1"/>
</dbReference>
<evidence type="ECO:0000313" key="10">
    <source>
        <dbReference type="EMBL" id="GGG75576.1"/>
    </source>
</evidence>
<evidence type="ECO:0000256" key="5">
    <source>
        <dbReference type="ARBA" id="ARBA00022989"/>
    </source>
</evidence>
<dbReference type="GO" id="GO:0004190">
    <property type="term" value="F:aspartic-type endopeptidase activity"/>
    <property type="evidence" value="ECO:0007669"/>
    <property type="project" value="InterPro"/>
</dbReference>
<feature type="transmembrane region" description="Helical" evidence="7">
    <location>
        <begin position="6"/>
        <end position="29"/>
    </location>
</feature>
<dbReference type="InterPro" id="IPR050882">
    <property type="entry name" value="Prepilin_peptidase/N-MTase"/>
</dbReference>
<accession>A0A917HE01</accession>
<keyword evidence="3" id="KW-1003">Cell membrane</keyword>
<proteinExistence type="inferred from homology"/>
<feature type="transmembrane region" description="Helical" evidence="7">
    <location>
        <begin position="274"/>
        <end position="294"/>
    </location>
</feature>
<evidence type="ECO:0000256" key="3">
    <source>
        <dbReference type="ARBA" id="ARBA00022475"/>
    </source>
</evidence>
<dbReference type="Pfam" id="PF01478">
    <property type="entry name" value="Peptidase_A24"/>
    <property type="match status" value="1"/>
</dbReference>
<dbReference type="InterPro" id="IPR000045">
    <property type="entry name" value="Prepilin_IV_endopep_pep"/>
</dbReference>
<evidence type="ECO:0000313" key="11">
    <source>
        <dbReference type="Proteomes" id="UP000647241"/>
    </source>
</evidence>
<dbReference type="EMBL" id="BMGT01000002">
    <property type="protein sequence ID" value="GGG75576.1"/>
    <property type="molecule type" value="Genomic_DNA"/>
</dbReference>
<keyword evidence="6 7" id="KW-0472">Membrane</keyword>
<dbReference type="GO" id="GO:0005886">
    <property type="term" value="C:plasma membrane"/>
    <property type="evidence" value="ECO:0007669"/>
    <property type="project" value="UniProtKB-SubCell"/>
</dbReference>
<sequence>MTPLIAYEAVGFALGLIFGSFLNVCIARLPQGQSVVHPRSRCPQCGAGIRWYDNLPVLSWLLLRGRCRDCKHPIALHYPLVEIGLGLWFMAQAADIYMLLAFSKPHDLVSDVIVHVGIALLGFLLIGLMVMDWQTQLLPDVFTLGGIAVSFFLTCVRAIFLAPNEDDVILHNQQIQISSPGSSAGQGNVFLTGPERLLGEWLLAVSIAVVILLVVRWLYKALRHREGMGLGDVKLFGLLAAFLGFWSATLALFLGVLFASAYAVILLARGKAGAASKLAFGSFLAAGGLIAALYGEKIINAYKTLL</sequence>
<comment type="subcellular location">
    <subcellularLocation>
        <location evidence="1">Cell membrane</location>
        <topology evidence="1">Multi-pass membrane protein</topology>
    </subcellularLocation>
</comment>
<dbReference type="PANTHER" id="PTHR30487">
    <property type="entry name" value="TYPE 4 PREPILIN-LIKE PROTEINS LEADER PEPTIDE-PROCESSING ENZYME"/>
    <property type="match status" value="1"/>
</dbReference>
<gene>
    <name evidence="10" type="primary">pilD</name>
    <name evidence="10" type="ORF">GCM10011585_17960</name>
</gene>
<comment type="similarity">
    <text evidence="2">Belongs to the peptidase A24 family.</text>
</comment>
<dbReference type="Pfam" id="PF06750">
    <property type="entry name" value="A24_N_bact"/>
    <property type="match status" value="1"/>
</dbReference>
<keyword evidence="4 7" id="KW-0812">Transmembrane</keyword>